<evidence type="ECO:0000259" key="9">
    <source>
        <dbReference type="PROSITE" id="PS00631"/>
    </source>
</evidence>
<keyword evidence="6 8" id="KW-0378">Hydrolase</keyword>
<dbReference type="InterPro" id="IPR023042">
    <property type="entry name" value="Peptidase_M17_leu_NH2_pept"/>
</dbReference>
<reference evidence="10" key="1">
    <citation type="submission" date="2023-01" db="EMBL/GenBank/DDBJ databases">
        <title>The diversity of Class Acidimicrobiia in South China Sea sediment environments and the proposal of Iamia marina sp. nov., a novel species of the genus Iamia.</title>
        <authorList>
            <person name="He Y."/>
            <person name="Tian X."/>
        </authorList>
    </citation>
    <scope>NUCLEOTIDE SEQUENCE</scope>
    <source>
        <strain evidence="10">DSM 19957</strain>
    </source>
</reference>
<dbReference type="Pfam" id="PF02789">
    <property type="entry name" value="Peptidase_M17_N"/>
    <property type="match status" value="1"/>
</dbReference>
<feature type="domain" description="Cytosol aminopeptidase" evidence="9">
    <location>
        <begin position="335"/>
        <end position="342"/>
    </location>
</feature>
<dbReference type="GO" id="GO:0070006">
    <property type="term" value="F:metalloaminopeptidase activity"/>
    <property type="evidence" value="ECO:0007669"/>
    <property type="project" value="InterPro"/>
</dbReference>
<dbReference type="PRINTS" id="PR00481">
    <property type="entry name" value="LAMNOPPTDASE"/>
</dbReference>
<sequence>MPRTVTPTTAKAPSRADLLVVGARTGDQLADDLQVVGVPPRFASAAGFTGAVGQTLLAPRPGERGADVFVVGLGEGAEVDANRLRRAAGTAGRAVTRHAKVVVALGEKAGDGTSPEAAARAVTEGWMLGAYRFDDLRTDPPSSAVRSVTLTAGGARAARTAVQQGAATARSVILARDLVNQPGGSLVPAQLADRIRDAGREAGLKVRVDGPAAIRRKGLGGVLGVSQGATNEPRFVEVTYTPEGPPRGHVALVGKGVTFDTGGYSLKSSDGMKGMNGDMGGAAAVVGAMTALGALDARVKVTGYLPLVENMIGPDAIRVGDVLHIRGGTTVEVLNTDAEGRLILADALRLASEARPDAIVDVATLTGACMVALGPRTAGLFGSDDALVGRLRAVAEAAGEDVWPMPMPATLRPGLDSDVADIRNISGGRHGGASVAALFLRHFVADDVPWAHLDIAGPSWVTDAADGEIPKLGTGFGVRLLAEALAGWTPLP</sequence>
<keyword evidence="5 8" id="KW-0645">Protease</keyword>
<keyword evidence="11" id="KW-1185">Reference proteome</keyword>
<feature type="binding site" evidence="8">
    <location>
        <position position="260"/>
    </location>
    <ligand>
        <name>Mn(2+)</name>
        <dbReference type="ChEBI" id="CHEBI:29035"/>
        <label>2</label>
    </ligand>
</feature>
<dbReference type="RefSeq" id="WP_272738086.1">
    <property type="nucleotide sequence ID" value="NZ_CP116942.1"/>
</dbReference>
<evidence type="ECO:0000256" key="7">
    <source>
        <dbReference type="ARBA" id="ARBA00049972"/>
    </source>
</evidence>
<evidence type="ECO:0000256" key="5">
    <source>
        <dbReference type="ARBA" id="ARBA00022670"/>
    </source>
</evidence>
<dbReference type="Proteomes" id="UP001216390">
    <property type="component" value="Chromosome"/>
</dbReference>
<dbReference type="InterPro" id="IPR008283">
    <property type="entry name" value="Peptidase_M17_N"/>
</dbReference>
<comment type="function">
    <text evidence="7 8">Presumably involved in the processing and regular turnover of intracellular proteins. Catalyzes the removal of unsubstituted N-terminal amino acids from various peptides.</text>
</comment>
<dbReference type="Gene3D" id="3.40.630.10">
    <property type="entry name" value="Zn peptidases"/>
    <property type="match status" value="1"/>
</dbReference>
<dbReference type="PANTHER" id="PTHR11963:SF23">
    <property type="entry name" value="CYTOSOL AMINOPEPTIDASE"/>
    <property type="match status" value="1"/>
</dbReference>
<evidence type="ECO:0000256" key="3">
    <source>
        <dbReference type="ARBA" id="ARBA00009528"/>
    </source>
</evidence>
<dbReference type="GO" id="GO:0005737">
    <property type="term" value="C:cytoplasm"/>
    <property type="evidence" value="ECO:0007669"/>
    <property type="project" value="UniProtKB-SubCell"/>
</dbReference>
<feature type="binding site" evidence="8">
    <location>
        <position position="255"/>
    </location>
    <ligand>
        <name>Mn(2+)</name>
        <dbReference type="ChEBI" id="CHEBI:29035"/>
        <label>2</label>
    </ligand>
</feature>
<comment type="cofactor">
    <cofactor evidence="8">
        <name>Mn(2+)</name>
        <dbReference type="ChEBI" id="CHEBI:29035"/>
    </cofactor>
    <text evidence="8">Binds 2 manganese ions per subunit.</text>
</comment>
<evidence type="ECO:0000256" key="4">
    <source>
        <dbReference type="ARBA" id="ARBA00022438"/>
    </source>
</evidence>
<dbReference type="PROSITE" id="PS00631">
    <property type="entry name" value="CYTOSOL_AP"/>
    <property type="match status" value="1"/>
</dbReference>
<keyword evidence="8" id="KW-0479">Metal-binding</keyword>
<dbReference type="CDD" id="cd00433">
    <property type="entry name" value="Peptidase_M17"/>
    <property type="match status" value="1"/>
</dbReference>
<feature type="binding site" evidence="8">
    <location>
        <position position="278"/>
    </location>
    <ligand>
        <name>Mn(2+)</name>
        <dbReference type="ChEBI" id="CHEBI:29035"/>
        <label>2</label>
    </ligand>
</feature>
<evidence type="ECO:0000313" key="11">
    <source>
        <dbReference type="Proteomes" id="UP001216390"/>
    </source>
</evidence>
<evidence type="ECO:0000256" key="1">
    <source>
        <dbReference type="ARBA" id="ARBA00000135"/>
    </source>
</evidence>
<dbReference type="SUPFAM" id="SSF53187">
    <property type="entry name" value="Zn-dependent exopeptidases"/>
    <property type="match status" value="1"/>
</dbReference>
<dbReference type="SUPFAM" id="SSF52949">
    <property type="entry name" value="Macro domain-like"/>
    <property type="match status" value="1"/>
</dbReference>
<dbReference type="EC" id="3.4.11.1" evidence="8"/>
<accession>A0AAE9Y7S6</accession>
<dbReference type="PANTHER" id="PTHR11963">
    <property type="entry name" value="LEUCINE AMINOPEPTIDASE-RELATED"/>
    <property type="match status" value="1"/>
</dbReference>
<name>A0AAE9Y7S6_9ACTN</name>
<comment type="similarity">
    <text evidence="3 8">Belongs to the peptidase M17 family.</text>
</comment>
<dbReference type="AlphaFoldDB" id="A0AAE9Y7S6"/>
<evidence type="ECO:0000256" key="8">
    <source>
        <dbReference type="HAMAP-Rule" id="MF_00181"/>
    </source>
</evidence>
<feature type="active site" evidence="8">
    <location>
        <position position="267"/>
    </location>
</feature>
<evidence type="ECO:0000313" key="10">
    <source>
        <dbReference type="EMBL" id="WCO68570.1"/>
    </source>
</evidence>
<proteinExistence type="inferred from homology"/>
<feature type="binding site" evidence="8">
    <location>
        <position position="339"/>
    </location>
    <ligand>
        <name>Mn(2+)</name>
        <dbReference type="ChEBI" id="CHEBI:29035"/>
        <label>2</label>
    </ligand>
</feature>
<keyword evidence="8" id="KW-0963">Cytoplasm</keyword>
<dbReference type="Pfam" id="PF00883">
    <property type="entry name" value="Peptidase_M17"/>
    <property type="match status" value="1"/>
</dbReference>
<evidence type="ECO:0000256" key="2">
    <source>
        <dbReference type="ARBA" id="ARBA00000967"/>
    </source>
</evidence>
<keyword evidence="4 8" id="KW-0031">Aminopeptidase</keyword>
<feature type="binding site" evidence="8">
    <location>
        <position position="339"/>
    </location>
    <ligand>
        <name>Mn(2+)</name>
        <dbReference type="ChEBI" id="CHEBI:29035"/>
        <label>1</label>
    </ligand>
</feature>
<dbReference type="NCBIfam" id="NF002073">
    <property type="entry name" value="PRK00913.1-2"/>
    <property type="match status" value="1"/>
</dbReference>
<evidence type="ECO:0000256" key="6">
    <source>
        <dbReference type="ARBA" id="ARBA00022801"/>
    </source>
</evidence>
<feature type="active site" evidence="8">
    <location>
        <position position="341"/>
    </location>
</feature>
<feature type="binding site" evidence="8">
    <location>
        <position position="337"/>
    </location>
    <ligand>
        <name>Mn(2+)</name>
        <dbReference type="ChEBI" id="CHEBI:29035"/>
        <label>1</label>
    </ligand>
</feature>
<protein>
    <recommendedName>
        <fullName evidence="8">Probable cytosol aminopeptidase</fullName>
        <ecNumber evidence="8">3.4.11.1</ecNumber>
    </recommendedName>
    <alternativeName>
        <fullName evidence="8">Leucine aminopeptidase</fullName>
        <shortName evidence="8">LAP</shortName>
        <ecNumber evidence="8">3.4.11.10</ecNumber>
    </alternativeName>
    <alternativeName>
        <fullName evidence="8">Leucyl aminopeptidase</fullName>
    </alternativeName>
</protein>
<dbReference type="GO" id="GO:0030145">
    <property type="term" value="F:manganese ion binding"/>
    <property type="evidence" value="ECO:0007669"/>
    <property type="project" value="UniProtKB-UniRule"/>
</dbReference>
<dbReference type="GO" id="GO:0006508">
    <property type="term" value="P:proteolysis"/>
    <property type="evidence" value="ECO:0007669"/>
    <property type="project" value="UniProtKB-KW"/>
</dbReference>
<dbReference type="InterPro" id="IPR000819">
    <property type="entry name" value="Peptidase_M17_C"/>
</dbReference>
<feature type="binding site" evidence="8">
    <location>
        <position position="260"/>
    </location>
    <ligand>
        <name>Mn(2+)</name>
        <dbReference type="ChEBI" id="CHEBI:29035"/>
        <label>1</label>
    </ligand>
</feature>
<dbReference type="InterPro" id="IPR043472">
    <property type="entry name" value="Macro_dom-like"/>
</dbReference>
<comment type="catalytic activity">
    <reaction evidence="2 8">
        <text>Release of an N-terminal amino acid, preferentially leucine, but not glutamic or aspartic acids.</text>
        <dbReference type="EC" id="3.4.11.10"/>
    </reaction>
</comment>
<comment type="subcellular location">
    <subcellularLocation>
        <location evidence="8">Cytoplasm</location>
    </subcellularLocation>
</comment>
<dbReference type="Gene3D" id="3.40.220.10">
    <property type="entry name" value="Leucine Aminopeptidase, subunit E, domain 1"/>
    <property type="match status" value="1"/>
</dbReference>
<gene>
    <name evidence="8" type="primary">pepA</name>
    <name evidence="10" type="ORF">PO878_07490</name>
</gene>
<dbReference type="EMBL" id="CP116942">
    <property type="protein sequence ID" value="WCO68570.1"/>
    <property type="molecule type" value="Genomic_DNA"/>
</dbReference>
<dbReference type="KEGG" id="ima:PO878_07490"/>
<dbReference type="InterPro" id="IPR011356">
    <property type="entry name" value="Leucine_aapep/pepB"/>
</dbReference>
<dbReference type="EC" id="3.4.11.10" evidence="8"/>
<comment type="catalytic activity">
    <reaction evidence="1 8">
        <text>Release of an N-terminal amino acid, Xaa-|-Yaa-, in which Xaa is preferably Leu, but may be other amino acids including Pro although not Arg or Lys, and Yaa may be Pro. Amino acid amides and methyl esters are also readily hydrolyzed, but rates on arylamides are exceedingly low.</text>
        <dbReference type="EC" id="3.4.11.1"/>
    </reaction>
</comment>
<organism evidence="10 11">
    <name type="scientific">Iamia majanohamensis</name>
    <dbReference type="NCBI Taxonomy" id="467976"/>
    <lineage>
        <taxon>Bacteria</taxon>
        <taxon>Bacillati</taxon>
        <taxon>Actinomycetota</taxon>
        <taxon>Acidimicrobiia</taxon>
        <taxon>Acidimicrobiales</taxon>
        <taxon>Iamiaceae</taxon>
        <taxon>Iamia</taxon>
    </lineage>
</organism>
<keyword evidence="8" id="KW-0464">Manganese</keyword>
<dbReference type="HAMAP" id="MF_00181">
    <property type="entry name" value="Cytosol_peptidase_M17"/>
    <property type="match status" value="1"/>
</dbReference>